<sequence>MKSSSFDLCLLITKDHSRTTFGVYSLFVFVDGSFANNKDISSQLSFLIIIRTESRENNSFDKRVTRSVLVSKIYRMVSGVDIAYAFNTTLNQITQELNLLQINTIIYTDSYSLYECLVKLGTTKEKRLIIDIMALRESYEHNLADAFMKRDSNGLLMRFIDTNKAHV</sequence>
<reference evidence="1" key="1">
    <citation type="journal article" date="2020" name="Stud. Mycol.">
        <title>101 Dothideomycetes genomes: a test case for predicting lifestyles and emergence of pathogens.</title>
        <authorList>
            <person name="Haridas S."/>
            <person name="Albert R."/>
            <person name="Binder M."/>
            <person name="Bloem J."/>
            <person name="Labutti K."/>
            <person name="Salamov A."/>
            <person name="Andreopoulos B."/>
            <person name="Baker S."/>
            <person name="Barry K."/>
            <person name="Bills G."/>
            <person name="Bluhm B."/>
            <person name="Cannon C."/>
            <person name="Castanera R."/>
            <person name="Culley D."/>
            <person name="Daum C."/>
            <person name="Ezra D."/>
            <person name="Gonzalez J."/>
            <person name="Henrissat B."/>
            <person name="Kuo A."/>
            <person name="Liang C."/>
            <person name="Lipzen A."/>
            <person name="Lutzoni F."/>
            <person name="Magnuson J."/>
            <person name="Mondo S."/>
            <person name="Nolan M."/>
            <person name="Ohm R."/>
            <person name="Pangilinan J."/>
            <person name="Park H.-J."/>
            <person name="Ramirez L."/>
            <person name="Alfaro M."/>
            <person name="Sun H."/>
            <person name="Tritt A."/>
            <person name="Yoshinaga Y."/>
            <person name="Zwiers L.-H."/>
            <person name="Turgeon B."/>
            <person name="Goodwin S."/>
            <person name="Spatafora J."/>
            <person name="Crous P."/>
            <person name="Grigoriev I."/>
        </authorList>
    </citation>
    <scope>NUCLEOTIDE SEQUENCE</scope>
    <source>
        <strain evidence="1">CBS 207.26</strain>
    </source>
</reference>
<dbReference type="EMBL" id="ML994610">
    <property type="protein sequence ID" value="KAF2195640.1"/>
    <property type="molecule type" value="Genomic_DNA"/>
</dbReference>
<gene>
    <name evidence="1" type="ORF">K469DRAFT_722783</name>
</gene>
<protein>
    <submittedName>
        <fullName evidence="1">Uncharacterized protein</fullName>
    </submittedName>
</protein>
<evidence type="ECO:0000313" key="2">
    <source>
        <dbReference type="Proteomes" id="UP000800200"/>
    </source>
</evidence>
<accession>A0A6A6EZU4</accession>
<organism evidence="1 2">
    <name type="scientific">Zopfia rhizophila CBS 207.26</name>
    <dbReference type="NCBI Taxonomy" id="1314779"/>
    <lineage>
        <taxon>Eukaryota</taxon>
        <taxon>Fungi</taxon>
        <taxon>Dikarya</taxon>
        <taxon>Ascomycota</taxon>
        <taxon>Pezizomycotina</taxon>
        <taxon>Dothideomycetes</taxon>
        <taxon>Dothideomycetes incertae sedis</taxon>
        <taxon>Zopfiaceae</taxon>
        <taxon>Zopfia</taxon>
    </lineage>
</organism>
<proteinExistence type="predicted"/>
<keyword evidence="2" id="KW-1185">Reference proteome</keyword>
<dbReference type="Proteomes" id="UP000800200">
    <property type="component" value="Unassembled WGS sequence"/>
</dbReference>
<dbReference type="AlphaFoldDB" id="A0A6A6EZU4"/>
<dbReference type="OrthoDB" id="411592at2759"/>
<name>A0A6A6EZU4_9PEZI</name>
<evidence type="ECO:0000313" key="1">
    <source>
        <dbReference type="EMBL" id="KAF2195640.1"/>
    </source>
</evidence>